<evidence type="ECO:0000313" key="2">
    <source>
        <dbReference type="EMBL" id="CAF4013726.1"/>
    </source>
</evidence>
<organism evidence="1 3">
    <name type="scientific">Adineta steineri</name>
    <dbReference type="NCBI Taxonomy" id="433720"/>
    <lineage>
        <taxon>Eukaryota</taxon>
        <taxon>Metazoa</taxon>
        <taxon>Spiralia</taxon>
        <taxon>Gnathifera</taxon>
        <taxon>Rotifera</taxon>
        <taxon>Eurotatoria</taxon>
        <taxon>Bdelloidea</taxon>
        <taxon>Adinetida</taxon>
        <taxon>Adinetidae</taxon>
        <taxon>Adineta</taxon>
    </lineage>
</organism>
<comment type="caution">
    <text evidence="1">The sequence shown here is derived from an EMBL/GenBank/DDBJ whole genome shotgun (WGS) entry which is preliminary data.</text>
</comment>
<evidence type="ECO:0000313" key="1">
    <source>
        <dbReference type="EMBL" id="CAF1254544.1"/>
    </source>
</evidence>
<dbReference type="Proteomes" id="UP000663891">
    <property type="component" value="Unassembled WGS sequence"/>
</dbReference>
<sequence>MVAITRGTLARKLQSSNKTISTVVSGTVRKQPTKKKTRTVKQCTLLSLSNNITSPLLQLYNEVAGKSNIIGASKYDRYGNATGREYDLGRDGAFRAYNILIAQLYSDSQFNDAAMQKPIDELNAKGFQVKHVKTEDECIKELTSNRYEIAWIISTSHIQNSKFISTLTAFHSTGGGIFLFADNPPYTCHTSEFLKTKFGITVDGCYQATQTITYKENGHQQTGNFGQHEIFTGITHLYEGHTICHPVYSTPESRTALLTIATATDGNPCIAVYEPPTTSTEGRLCLDCGFTKLYIDWDSAGTGRYIINTSCWLLGIEKRLK</sequence>
<dbReference type="Proteomes" id="UP000663881">
    <property type="component" value="Unassembled WGS sequence"/>
</dbReference>
<reference evidence="1" key="1">
    <citation type="submission" date="2021-02" db="EMBL/GenBank/DDBJ databases">
        <authorList>
            <person name="Nowell W R."/>
        </authorList>
    </citation>
    <scope>NUCLEOTIDE SEQUENCE</scope>
</reference>
<dbReference type="OrthoDB" id="9987241at2759"/>
<gene>
    <name evidence="2" type="ORF">OKA104_LOCUS30531</name>
    <name evidence="1" type="ORF">VCS650_LOCUS28523</name>
</gene>
<protein>
    <submittedName>
        <fullName evidence="1">Uncharacterized protein</fullName>
    </submittedName>
</protein>
<dbReference type="EMBL" id="CAJOAY010003286">
    <property type="protein sequence ID" value="CAF4013726.1"/>
    <property type="molecule type" value="Genomic_DNA"/>
</dbReference>
<evidence type="ECO:0000313" key="3">
    <source>
        <dbReference type="Proteomes" id="UP000663891"/>
    </source>
</evidence>
<dbReference type="AlphaFoldDB" id="A0A815A9X1"/>
<accession>A0A815A9X1</accession>
<name>A0A815A9X1_9BILA</name>
<proteinExistence type="predicted"/>
<dbReference type="EMBL" id="CAJNON010000423">
    <property type="protein sequence ID" value="CAF1254544.1"/>
    <property type="molecule type" value="Genomic_DNA"/>
</dbReference>